<comment type="similarity">
    <text evidence="1">Belongs to the methyltransferase superfamily. Type-7 methyltransferase family. SABATH subfamily.</text>
</comment>
<keyword evidence="3" id="KW-0460">Magnesium</keyword>
<gene>
    <name evidence="4" type="ORF">SEVIR_4G178400v2</name>
</gene>
<evidence type="ECO:0000256" key="3">
    <source>
        <dbReference type="ARBA" id="ARBA00022842"/>
    </source>
</evidence>
<reference evidence="4" key="1">
    <citation type="submission" date="2019-03" db="EMBL/GenBank/DDBJ databases">
        <title>WGS assembly of Setaria viridis.</title>
        <authorList>
            <person name="Huang P."/>
            <person name="Jenkins J."/>
            <person name="Grimwood J."/>
            <person name="Barry K."/>
            <person name="Healey A."/>
            <person name="Mamidi S."/>
            <person name="Sreedasyam A."/>
            <person name="Shu S."/>
            <person name="Feldman M."/>
            <person name="Wu J."/>
            <person name="Yu Y."/>
            <person name="Chen C."/>
            <person name="Johnson J."/>
            <person name="Rokhsar D."/>
            <person name="Baxter I."/>
            <person name="Schmutz J."/>
            <person name="Brutnell T."/>
            <person name="Kellogg E."/>
        </authorList>
    </citation>
    <scope>NUCLEOTIDE SEQUENCE [LARGE SCALE GENOMIC DNA]</scope>
</reference>
<dbReference type="GO" id="GO:0046872">
    <property type="term" value="F:metal ion binding"/>
    <property type="evidence" value="ECO:0007669"/>
    <property type="project" value="UniProtKB-KW"/>
</dbReference>
<accession>A0A4V6D892</accession>
<dbReference type="InterPro" id="IPR042086">
    <property type="entry name" value="MeTrfase_capping"/>
</dbReference>
<dbReference type="GO" id="GO:0008168">
    <property type="term" value="F:methyltransferase activity"/>
    <property type="evidence" value="ECO:0007669"/>
    <property type="project" value="InterPro"/>
</dbReference>
<dbReference type="OMA" id="FWELLAM"/>
<dbReference type="InterPro" id="IPR029063">
    <property type="entry name" value="SAM-dependent_MTases_sf"/>
</dbReference>
<evidence type="ECO:0000256" key="1">
    <source>
        <dbReference type="ARBA" id="ARBA00008908"/>
    </source>
</evidence>
<dbReference type="AlphaFoldDB" id="A0A4V6D892"/>
<dbReference type="Pfam" id="PF03492">
    <property type="entry name" value="Methyltransf_7"/>
    <property type="match status" value="1"/>
</dbReference>
<keyword evidence="2" id="KW-0479">Metal-binding</keyword>
<dbReference type="FunFam" id="3.40.50.150:FF:000530">
    <property type="entry name" value="Os11g0256900 protein"/>
    <property type="match status" value="1"/>
</dbReference>
<organism evidence="4 5">
    <name type="scientific">Setaria viridis</name>
    <name type="common">Green bristlegrass</name>
    <name type="synonym">Setaria italica subsp. viridis</name>
    <dbReference type="NCBI Taxonomy" id="4556"/>
    <lineage>
        <taxon>Eukaryota</taxon>
        <taxon>Viridiplantae</taxon>
        <taxon>Streptophyta</taxon>
        <taxon>Embryophyta</taxon>
        <taxon>Tracheophyta</taxon>
        <taxon>Spermatophyta</taxon>
        <taxon>Magnoliopsida</taxon>
        <taxon>Liliopsida</taxon>
        <taxon>Poales</taxon>
        <taxon>Poaceae</taxon>
        <taxon>PACMAD clade</taxon>
        <taxon>Panicoideae</taxon>
        <taxon>Panicodae</taxon>
        <taxon>Paniceae</taxon>
        <taxon>Cenchrinae</taxon>
        <taxon>Setaria</taxon>
    </lineage>
</organism>
<evidence type="ECO:0000256" key="2">
    <source>
        <dbReference type="ARBA" id="ARBA00022723"/>
    </source>
</evidence>
<dbReference type="InterPro" id="IPR005299">
    <property type="entry name" value="MeTrfase_7"/>
</dbReference>
<dbReference type="PANTHER" id="PTHR31009">
    <property type="entry name" value="S-ADENOSYL-L-METHIONINE:CARBOXYL METHYLTRANSFERASE FAMILY PROTEIN"/>
    <property type="match status" value="1"/>
</dbReference>
<sequence>MGAKAAIQVNAYQILGDNSRPGFPFLSHQKRQKSHLIFLKLSQRRHEATELLAGHQPKLQRSTHVHATEVEHVFHMKGGNGETSYAKNSRLQRKAILETKPLLEMAIAEVCMSMTALPRTMVVADLGCSCGPNALLFVSEVICTVADRLKTFGHNPVEIQFFLNDLPGNDFNHVFRSLAEFHMCMAEEGSAEGGDQLPAYYIAGLPGSFYRRLLPCRSVHLFHSSYCLMWCSQVPEELLEGKYVNEGKICIGATTPPAVVKLYQEQFHRDFSRFLELRSMELVPGGQMVLTILGRKHRDPRTGELFTLYALLAQALQCLLLEGRVEKEKLDGFNLPLYTPSVEEVAAAVEAGGLFDVRRVQLFQSNWDPHDDSEDSNAVTGGARESGENVARVTRAVLEALLVQHLGECVLDELFVVFARLVAAHLEEEKTKFTVIVLVLSLREGRKEASVPRAPASVDGHAHAKMRVASEV</sequence>
<evidence type="ECO:0000313" key="5">
    <source>
        <dbReference type="Proteomes" id="UP000298652"/>
    </source>
</evidence>
<keyword evidence="5" id="KW-1185">Reference proteome</keyword>
<proteinExistence type="inferred from homology"/>
<name>A0A4V6D892_SETVI</name>
<dbReference type="Gramene" id="TKW21176">
    <property type="protein sequence ID" value="TKW21176"/>
    <property type="gene ID" value="SEVIR_4G178400v2"/>
</dbReference>
<dbReference type="Gene3D" id="1.10.1200.270">
    <property type="entry name" value="Methyltransferase, alpha-helical capping domain"/>
    <property type="match status" value="1"/>
</dbReference>
<dbReference type="SUPFAM" id="SSF53335">
    <property type="entry name" value="S-adenosyl-L-methionine-dependent methyltransferases"/>
    <property type="match status" value="1"/>
</dbReference>
<dbReference type="EMBL" id="CM016555">
    <property type="protein sequence ID" value="TKW21176.1"/>
    <property type="molecule type" value="Genomic_DNA"/>
</dbReference>
<dbReference type="Proteomes" id="UP000298652">
    <property type="component" value="Chromosome 4"/>
</dbReference>
<protein>
    <recommendedName>
        <fullName evidence="6">Jasmonate O-methyltransferase</fullName>
    </recommendedName>
</protein>
<dbReference type="Gene3D" id="3.40.50.150">
    <property type="entry name" value="Vaccinia Virus protein VP39"/>
    <property type="match status" value="1"/>
</dbReference>
<evidence type="ECO:0000313" key="4">
    <source>
        <dbReference type="EMBL" id="TKW21176.1"/>
    </source>
</evidence>
<evidence type="ECO:0008006" key="6">
    <source>
        <dbReference type="Google" id="ProtNLM"/>
    </source>
</evidence>